<dbReference type="RefSeq" id="WP_405339587.1">
    <property type="nucleotide sequence ID" value="NZ_JBANFI010000005.1"/>
</dbReference>
<sequence length="282" mass="32376">MASSPPKAFVLLIALSLIIALWAGLKEVFTPAETHRLAQFHRLPLDPLAQMPDFSHISHIPWRKEAFFDALLPLVVEENRRLAWQRELVLTLQTLSPEERETLSAQDQQLVAQLLQEYRLEWPNTALQWSRLLKRVDQIPMELVLMQAANESAWGTSRFAQEGNNLFGEWCFSVGCGLVPERRQTGQRHEVRRFPSVQASIQSYMRNLNSHRAYSQLRQIRAQRRAAGVEVSAQDLLPGLLSYSERGPAYIRELNAMLLVNQPLIDEALQRYQALLEEESTL</sequence>
<dbReference type="Gene3D" id="1.10.530.10">
    <property type="match status" value="1"/>
</dbReference>
<evidence type="ECO:0000313" key="3">
    <source>
        <dbReference type="Proteomes" id="UP001621714"/>
    </source>
</evidence>
<dbReference type="InterPro" id="IPR002901">
    <property type="entry name" value="MGlyc_endo_b_GlcNAc-like_dom"/>
</dbReference>
<dbReference type="InterPro" id="IPR053195">
    <property type="entry name" value="Bax-like"/>
</dbReference>
<dbReference type="Pfam" id="PF01832">
    <property type="entry name" value="Glucosaminidase"/>
    <property type="match status" value="1"/>
</dbReference>
<feature type="domain" description="Mannosyl-glycoprotein endo-beta-N-acetylglucosamidase-like" evidence="1">
    <location>
        <begin position="137"/>
        <end position="222"/>
    </location>
</feature>
<dbReference type="EMBL" id="JBANFI010000005">
    <property type="protein sequence ID" value="MFK7161161.1"/>
    <property type="molecule type" value="Genomic_DNA"/>
</dbReference>
<dbReference type="PANTHER" id="PTHR40572:SF1">
    <property type="entry name" value="PROTEIN BAX"/>
    <property type="match status" value="1"/>
</dbReference>
<gene>
    <name evidence="2" type="ORF">V6U78_08940</name>
</gene>
<evidence type="ECO:0000259" key="1">
    <source>
        <dbReference type="Pfam" id="PF01832"/>
    </source>
</evidence>
<organism evidence="2 3">
    <name type="scientific">Marinospirillum alkalitolerans</name>
    <dbReference type="NCBI Taxonomy" id="3123374"/>
    <lineage>
        <taxon>Bacteria</taxon>
        <taxon>Pseudomonadati</taxon>
        <taxon>Pseudomonadota</taxon>
        <taxon>Gammaproteobacteria</taxon>
        <taxon>Oceanospirillales</taxon>
        <taxon>Oceanospirillaceae</taxon>
        <taxon>Marinospirillum</taxon>
    </lineage>
</organism>
<comment type="caution">
    <text evidence="2">The sequence shown here is derived from an EMBL/GenBank/DDBJ whole genome shotgun (WGS) entry which is preliminary data.</text>
</comment>
<dbReference type="Proteomes" id="UP001621714">
    <property type="component" value="Unassembled WGS sequence"/>
</dbReference>
<evidence type="ECO:0000313" key="2">
    <source>
        <dbReference type="EMBL" id="MFK7161161.1"/>
    </source>
</evidence>
<reference evidence="2 3" key="1">
    <citation type="submission" date="2024-02" db="EMBL/GenBank/DDBJ databases">
        <title>Marinospirillum sp. MEB 164 isolated from Lonar lake sediment.</title>
        <authorList>
            <person name="Joshi A."/>
            <person name="Thite S."/>
        </authorList>
    </citation>
    <scope>NUCLEOTIDE SEQUENCE [LARGE SCALE GENOMIC DNA]</scope>
    <source>
        <strain evidence="2 3">MEB164</strain>
    </source>
</reference>
<proteinExistence type="predicted"/>
<keyword evidence="3" id="KW-1185">Reference proteome</keyword>
<accession>A0ABW8PXZ0</accession>
<protein>
    <submittedName>
        <fullName evidence="2">Glucosaminidase domain-containing protein</fullName>
    </submittedName>
</protein>
<dbReference type="PANTHER" id="PTHR40572">
    <property type="entry name" value="PROTEIN BAX"/>
    <property type="match status" value="1"/>
</dbReference>
<name>A0ABW8PXZ0_9GAMM</name>